<gene>
    <name evidence="2" type="ORF">BU26DRAFT_176668</name>
</gene>
<dbReference type="PANTHER" id="PTHR21310">
    <property type="entry name" value="AMINOGLYCOSIDE PHOSPHOTRANSFERASE-RELATED-RELATED"/>
    <property type="match status" value="1"/>
</dbReference>
<dbReference type="Pfam" id="PF01636">
    <property type="entry name" value="APH"/>
    <property type="match status" value="1"/>
</dbReference>
<dbReference type="InterPro" id="IPR002575">
    <property type="entry name" value="Aminoglycoside_PTrfase"/>
</dbReference>
<reference evidence="2" key="1">
    <citation type="journal article" date="2020" name="Stud. Mycol.">
        <title>101 Dothideomycetes genomes: a test case for predicting lifestyles and emergence of pathogens.</title>
        <authorList>
            <person name="Haridas S."/>
            <person name="Albert R."/>
            <person name="Binder M."/>
            <person name="Bloem J."/>
            <person name="Labutti K."/>
            <person name="Salamov A."/>
            <person name="Andreopoulos B."/>
            <person name="Baker S."/>
            <person name="Barry K."/>
            <person name="Bills G."/>
            <person name="Bluhm B."/>
            <person name="Cannon C."/>
            <person name="Castanera R."/>
            <person name="Culley D."/>
            <person name="Daum C."/>
            <person name="Ezra D."/>
            <person name="Gonzalez J."/>
            <person name="Henrissat B."/>
            <person name="Kuo A."/>
            <person name="Liang C."/>
            <person name="Lipzen A."/>
            <person name="Lutzoni F."/>
            <person name="Magnuson J."/>
            <person name="Mondo S."/>
            <person name="Nolan M."/>
            <person name="Ohm R."/>
            <person name="Pangilinan J."/>
            <person name="Park H.-J."/>
            <person name="Ramirez L."/>
            <person name="Alfaro M."/>
            <person name="Sun H."/>
            <person name="Tritt A."/>
            <person name="Yoshinaga Y."/>
            <person name="Zwiers L.-H."/>
            <person name="Turgeon B."/>
            <person name="Goodwin S."/>
            <person name="Spatafora J."/>
            <person name="Crous P."/>
            <person name="Grigoriev I."/>
        </authorList>
    </citation>
    <scope>NUCLEOTIDE SEQUENCE</scope>
    <source>
        <strain evidence="2">CBS 122368</strain>
    </source>
</reference>
<evidence type="ECO:0000259" key="1">
    <source>
        <dbReference type="Pfam" id="PF01636"/>
    </source>
</evidence>
<evidence type="ECO:0000313" key="2">
    <source>
        <dbReference type="EMBL" id="KAF2241350.1"/>
    </source>
</evidence>
<dbReference type="InterPro" id="IPR051678">
    <property type="entry name" value="AGP_Transferase"/>
</dbReference>
<keyword evidence="3" id="KW-1185">Reference proteome</keyword>
<name>A0A6A6HV97_9PLEO</name>
<dbReference type="GeneID" id="54573673"/>
<dbReference type="SUPFAM" id="SSF56112">
    <property type="entry name" value="Protein kinase-like (PK-like)"/>
    <property type="match status" value="1"/>
</dbReference>
<evidence type="ECO:0000313" key="3">
    <source>
        <dbReference type="Proteomes" id="UP000800094"/>
    </source>
</evidence>
<feature type="domain" description="Aminoglycoside phosphotransferase" evidence="1">
    <location>
        <begin position="172"/>
        <end position="215"/>
    </location>
</feature>
<proteinExistence type="predicted"/>
<organism evidence="2 3">
    <name type="scientific">Trematosphaeria pertusa</name>
    <dbReference type="NCBI Taxonomy" id="390896"/>
    <lineage>
        <taxon>Eukaryota</taxon>
        <taxon>Fungi</taxon>
        <taxon>Dikarya</taxon>
        <taxon>Ascomycota</taxon>
        <taxon>Pezizomycotina</taxon>
        <taxon>Dothideomycetes</taxon>
        <taxon>Pleosporomycetidae</taxon>
        <taxon>Pleosporales</taxon>
        <taxon>Massarineae</taxon>
        <taxon>Trematosphaeriaceae</taxon>
        <taxon>Trematosphaeria</taxon>
    </lineage>
</organism>
<dbReference type="OrthoDB" id="2906425at2759"/>
<dbReference type="PANTHER" id="PTHR21310:SF15">
    <property type="entry name" value="AMINOGLYCOSIDE PHOSPHOTRANSFERASE DOMAIN-CONTAINING PROTEIN"/>
    <property type="match status" value="1"/>
</dbReference>
<dbReference type="Proteomes" id="UP000800094">
    <property type="component" value="Unassembled WGS sequence"/>
</dbReference>
<dbReference type="InterPro" id="IPR011009">
    <property type="entry name" value="Kinase-like_dom_sf"/>
</dbReference>
<accession>A0A6A6HV97</accession>
<dbReference type="EMBL" id="ML987212">
    <property type="protein sequence ID" value="KAF2241350.1"/>
    <property type="molecule type" value="Genomic_DNA"/>
</dbReference>
<dbReference type="AlphaFoldDB" id="A0A6A6HV97"/>
<sequence length="244" mass="27649">MATKSYSNINSVYTISPHTFEKRSRTLAEYLSEPRGQIFFDARPWKTERITNEAKALQLLAERTTIPIPQLIRYGQNNDGSMFLEMSRVDGVDLLSVASECRKPGGVRHNNGGECNKCLEIAQANAMHFIKTVLLPELAKLRSNETGLDGFVIPPPWVVESVDTRPHWEVKTSLDEEFVFTHGDLNPGSLIMDPDTLTVKSVVDWEHSGYFPPGFQKWSLDMDAYYALFEDQQAILELIRSIEP</sequence>
<protein>
    <recommendedName>
        <fullName evidence="1">Aminoglycoside phosphotransferase domain-containing protein</fullName>
    </recommendedName>
</protein>
<dbReference type="RefSeq" id="XP_033676354.1">
    <property type="nucleotide sequence ID" value="XM_033820343.1"/>
</dbReference>